<evidence type="ECO:0000313" key="3">
    <source>
        <dbReference type="Proteomes" id="UP000029389"/>
    </source>
</evidence>
<dbReference type="EMBL" id="QVOD01000015">
    <property type="protein sequence ID" value="RFT66353.1"/>
    <property type="molecule type" value="Genomic_DNA"/>
</dbReference>
<dbReference type="PATRIC" id="fig|1405.8.peg.5505"/>
<gene>
    <name evidence="2" type="ORF">D0U04_14150</name>
    <name evidence="1" type="ORF">DJ93_5339</name>
</gene>
<organism evidence="1 3">
    <name type="scientific">Bacillus clarus</name>
    <dbReference type="NCBI Taxonomy" id="2338372"/>
    <lineage>
        <taxon>Bacteria</taxon>
        <taxon>Bacillati</taxon>
        <taxon>Bacillota</taxon>
        <taxon>Bacilli</taxon>
        <taxon>Bacillales</taxon>
        <taxon>Bacillaceae</taxon>
        <taxon>Bacillus</taxon>
        <taxon>Bacillus cereus group</taxon>
    </lineage>
</organism>
<evidence type="ECO:0000313" key="4">
    <source>
        <dbReference type="Proteomes" id="UP000264294"/>
    </source>
</evidence>
<dbReference type="Pfam" id="PF24716">
    <property type="entry name" value="WapI"/>
    <property type="match status" value="1"/>
</dbReference>
<dbReference type="AlphaFoldDB" id="A0A090YU13"/>
<proteinExistence type="predicted"/>
<keyword evidence="4" id="KW-1185">Reference proteome</keyword>
<reference evidence="1 3" key="1">
    <citation type="submission" date="2014-04" db="EMBL/GenBank/DDBJ databases">
        <authorList>
            <person name="Bishop-Lilly K.A."/>
            <person name="Broomall S.M."/>
            <person name="Chain P.S."/>
            <person name="Chertkov O."/>
            <person name="Coyne S.R."/>
            <person name="Daligault H.E."/>
            <person name="Davenport K.W."/>
            <person name="Erkkila T."/>
            <person name="Frey K.G."/>
            <person name="Gibbons H.S."/>
            <person name="Gu W."/>
            <person name="Jaissle J."/>
            <person name="Johnson S.L."/>
            <person name="Koroleva G.I."/>
            <person name="Ladner J.T."/>
            <person name="Lo C.-C."/>
            <person name="Minogue T.D."/>
            <person name="Munk C."/>
            <person name="Palacios G.F."/>
            <person name="Redden C.L."/>
            <person name="Rosenzweig C.N."/>
            <person name="Scholz M.B."/>
            <person name="Teshima H."/>
            <person name="Xu Y."/>
        </authorList>
    </citation>
    <scope>NUCLEOTIDE SEQUENCE [LARGE SCALE GENOMIC DNA]</scope>
    <source>
        <strain evidence="1 3">BHP</strain>
    </source>
</reference>
<comment type="caution">
    <text evidence="1">The sequence shown here is derived from an EMBL/GenBank/DDBJ whole genome shotgun (WGS) entry which is preliminary data.</text>
</comment>
<dbReference type="Proteomes" id="UP000029389">
    <property type="component" value="Unassembled WGS sequence"/>
</dbReference>
<evidence type="ECO:0000313" key="1">
    <source>
        <dbReference type="EMBL" id="KFN02364.1"/>
    </source>
</evidence>
<evidence type="ECO:0000313" key="2">
    <source>
        <dbReference type="EMBL" id="RFT66353.1"/>
    </source>
</evidence>
<dbReference type="InterPro" id="IPR056510">
    <property type="entry name" value="WapI"/>
</dbReference>
<name>A0A090YU13_9BACI</name>
<reference evidence="2 4" key="2">
    <citation type="submission" date="2018-08" db="EMBL/GenBank/DDBJ databases">
        <title>Bacillus clarus sp. nov. strain PS00077A.</title>
        <authorList>
            <person name="Mendez Acevedo M."/>
            <person name="Carroll L."/>
            <person name="Mukherjee M."/>
            <person name="Wiedmann M."/>
            <person name="Kovac J."/>
        </authorList>
    </citation>
    <scope>NUCLEOTIDE SEQUENCE [LARGE SCALE GENOMIC DNA]</scope>
    <source>
        <strain evidence="2 4">PS00077A</strain>
    </source>
</reference>
<accession>A0A090YU13</accession>
<dbReference type="RefSeq" id="WP_042984059.1">
    <property type="nucleotide sequence ID" value="NZ_JMQC01000008.1"/>
</dbReference>
<dbReference type="EMBL" id="JMQC01000008">
    <property type="protein sequence ID" value="KFN02364.1"/>
    <property type="molecule type" value="Genomic_DNA"/>
</dbReference>
<protein>
    <submittedName>
        <fullName evidence="2">PadR family transcriptional regulator</fullName>
    </submittedName>
</protein>
<dbReference type="Proteomes" id="UP000264294">
    <property type="component" value="Unassembled WGS sequence"/>
</dbReference>
<sequence>MIFQNEKISLHLGVVKYQLENANNTCDRNWLMVKVKLSEENSVFETIDPCLETFELQYIIKWFQSLPNPKYNELDFTEPNLAFEFMEEKEGTFHIVICLSHEIKSSWCKEDEYSFVISMTQDERENIIRSLEEQQRNFPKR</sequence>